<sequence>MKPGLIATIILATTSILAFSSSWNDSFIVDEIPHVGAGYSYVIKNDFRLNPEHPPLAKDLAGLSLLALNLKQSVFETRFWNTDINGQWEFGRNFIYGSGNNADLITRTAKAPMLIFFIFSGILIFQWTKKQANSKAGLFALFLFSFSPTVIAHSRFVTTDMAALFGVLFGTYFFLRYLENKSQKNIWFAGLAFGIAQLTKFSVFLLVPYFIILALAAFFIAPDKKIKNLFKIVFGTAAIFMIGFIFIVWPVYGIHAINYPPEKQRADTVYHLGSYGNRALADTVIWASDKPYMRSIAHYATGLLLVNQRAVGGNTAYFLGEIRNYAWKHYFPVVYFLKEPLAFWGLIIIAISTIFTQVKNINNWIRNHFTEFSMFLWLVIYWYLSIRSNLNIGVRHLLPTYGFVFILLASRLTNLGNKLKIEGRQKKFAVYVSLLAVLFGWYLFENLKTYPYYLTYFNQTVLVRPSWALGQQPNGGYLYVVDSNIDWGQDAKRLAGWAEKNKISKISLDYFGWADAGYYLGERYFWINSGRYKNASEFLADNPDGGYIAVSKSYYMSSRENAETSYAWLDNYKPIADIGNSIFVWNITQ</sequence>
<keyword evidence="5 8" id="KW-0812">Transmembrane</keyword>
<evidence type="ECO:0000256" key="4">
    <source>
        <dbReference type="ARBA" id="ARBA00022679"/>
    </source>
</evidence>
<accession>A0A2H0R5V3</accession>
<dbReference type="GO" id="GO:0016763">
    <property type="term" value="F:pentosyltransferase activity"/>
    <property type="evidence" value="ECO:0007669"/>
    <property type="project" value="TreeGrafter"/>
</dbReference>
<feature type="transmembrane region" description="Helical" evidence="8">
    <location>
        <begin position="365"/>
        <end position="384"/>
    </location>
</feature>
<keyword evidence="4" id="KW-0808">Transferase</keyword>
<dbReference type="GO" id="GO:0005886">
    <property type="term" value="C:plasma membrane"/>
    <property type="evidence" value="ECO:0007669"/>
    <property type="project" value="UniProtKB-SubCell"/>
</dbReference>
<feature type="transmembrane region" description="Helical" evidence="8">
    <location>
        <begin position="428"/>
        <end position="444"/>
    </location>
</feature>
<feature type="transmembrane region" description="Helical" evidence="8">
    <location>
        <begin position="104"/>
        <end position="125"/>
    </location>
</feature>
<evidence type="ECO:0000256" key="6">
    <source>
        <dbReference type="ARBA" id="ARBA00022989"/>
    </source>
</evidence>
<comment type="subcellular location">
    <subcellularLocation>
        <location evidence="1">Cell membrane</location>
        <topology evidence="1">Multi-pass membrane protein</topology>
    </subcellularLocation>
</comment>
<comment type="caution">
    <text evidence="10">The sequence shown here is derived from an EMBL/GenBank/DDBJ whole genome shotgun (WGS) entry which is preliminary data.</text>
</comment>
<dbReference type="InterPro" id="IPR050297">
    <property type="entry name" value="LipidA_mod_glycosyltrf_83"/>
</dbReference>
<keyword evidence="2" id="KW-1003">Cell membrane</keyword>
<gene>
    <name evidence="10" type="ORF">COV30_01780</name>
</gene>
<evidence type="ECO:0000256" key="7">
    <source>
        <dbReference type="ARBA" id="ARBA00023136"/>
    </source>
</evidence>
<keyword evidence="6 8" id="KW-1133">Transmembrane helix</keyword>
<feature type="transmembrane region" description="Helical" evidence="8">
    <location>
        <begin position="137"/>
        <end position="156"/>
    </location>
</feature>
<feature type="domain" description="Glycosyltransferase RgtA/B/C/D-like" evidence="9">
    <location>
        <begin position="112"/>
        <end position="249"/>
    </location>
</feature>
<dbReference type="PANTHER" id="PTHR33908">
    <property type="entry name" value="MANNOSYLTRANSFERASE YKCB-RELATED"/>
    <property type="match status" value="1"/>
</dbReference>
<dbReference type="AlphaFoldDB" id="A0A2H0R5V3"/>
<dbReference type="InterPro" id="IPR038731">
    <property type="entry name" value="RgtA/B/C-like"/>
</dbReference>
<feature type="transmembrane region" description="Helical" evidence="8">
    <location>
        <begin position="396"/>
        <end position="416"/>
    </location>
</feature>
<proteinExistence type="predicted"/>
<evidence type="ECO:0000313" key="11">
    <source>
        <dbReference type="Proteomes" id="UP000230208"/>
    </source>
</evidence>
<keyword evidence="3" id="KW-0328">Glycosyltransferase</keyword>
<keyword evidence="7 8" id="KW-0472">Membrane</keyword>
<dbReference type="Pfam" id="PF13231">
    <property type="entry name" value="PMT_2"/>
    <property type="match status" value="1"/>
</dbReference>
<evidence type="ECO:0000256" key="8">
    <source>
        <dbReference type="SAM" id="Phobius"/>
    </source>
</evidence>
<evidence type="ECO:0000259" key="9">
    <source>
        <dbReference type="Pfam" id="PF13231"/>
    </source>
</evidence>
<dbReference type="Proteomes" id="UP000230208">
    <property type="component" value="Unassembled WGS sequence"/>
</dbReference>
<evidence type="ECO:0000256" key="5">
    <source>
        <dbReference type="ARBA" id="ARBA00022692"/>
    </source>
</evidence>
<name>A0A2H0R5V3_9BACT</name>
<dbReference type="EMBL" id="PCXP01000019">
    <property type="protein sequence ID" value="PIR41902.1"/>
    <property type="molecule type" value="Genomic_DNA"/>
</dbReference>
<feature type="transmembrane region" description="Helical" evidence="8">
    <location>
        <begin position="229"/>
        <end position="252"/>
    </location>
</feature>
<feature type="transmembrane region" description="Helical" evidence="8">
    <location>
        <begin position="206"/>
        <end position="222"/>
    </location>
</feature>
<evidence type="ECO:0000256" key="3">
    <source>
        <dbReference type="ARBA" id="ARBA00022676"/>
    </source>
</evidence>
<feature type="transmembrane region" description="Helical" evidence="8">
    <location>
        <begin position="162"/>
        <end position="178"/>
    </location>
</feature>
<evidence type="ECO:0000256" key="1">
    <source>
        <dbReference type="ARBA" id="ARBA00004651"/>
    </source>
</evidence>
<dbReference type="GO" id="GO:0009103">
    <property type="term" value="P:lipopolysaccharide biosynthetic process"/>
    <property type="evidence" value="ECO:0007669"/>
    <property type="project" value="UniProtKB-ARBA"/>
</dbReference>
<dbReference type="PANTHER" id="PTHR33908:SF11">
    <property type="entry name" value="MEMBRANE PROTEIN"/>
    <property type="match status" value="1"/>
</dbReference>
<feature type="transmembrane region" description="Helical" evidence="8">
    <location>
        <begin position="341"/>
        <end position="358"/>
    </location>
</feature>
<evidence type="ECO:0000313" key="10">
    <source>
        <dbReference type="EMBL" id="PIR41902.1"/>
    </source>
</evidence>
<reference evidence="10 11" key="1">
    <citation type="submission" date="2017-09" db="EMBL/GenBank/DDBJ databases">
        <title>Depth-based differentiation of microbial function through sediment-hosted aquifers and enrichment of novel symbionts in the deep terrestrial subsurface.</title>
        <authorList>
            <person name="Probst A.J."/>
            <person name="Ladd B."/>
            <person name="Jarett J.K."/>
            <person name="Geller-Mcgrath D.E."/>
            <person name="Sieber C.M."/>
            <person name="Emerson J.B."/>
            <person name="Anantharaman K."/>
            <person name="Thomas B.C."/>
            <person name="Malmstrom R."/>
            <person name="Stieglmeier M."/>
            <person name="Klingl A."/>
            <person name="Woyke T."/>
            <person name="Ryan C.M."/>
            <person name="Banfield J.F."/>
        </authorList>
    </citation>
    <scope>NUCLEOTIDE SEQUENCE [LARGE SCALE GENOMIC DNA]</scope>
    <source>
        <strain evidence="10">CG10_big_fil_rev_8_21_14_0_10_37_15</strain>
    </source>
</reference>
<organism evidence="10 11">
    <name type="scientific">Candidatus Yanofskybacteria bacterium CG10_big_fil_rev_8_21_14_0_10_37_15</name>
    <dbReference type="NCBI Taxonomy" id="1975097"/>
    <lineage>
        <taxon>Bacteria</taxon>
        <taxon>Candidatus Yanofskyibacteriota</taxon>
    </lineage>
</organism>
<protein>
    <recommendedName>
        <fullName evidence="9">Glycosyltransferase RgtA/B/C/D-like domain-containing protein</fullName>
    </recommendedName>
</protein>
<evidence type="ECO:0000256" key="2">
    <source>
        <dbReference type="ARBA" id="ARBA00022475"/>
    </source>
</evidence>